<sequence length="266" mass="30491">MVQDVFSLHNIVGSDESHFPFSLKDYQRYVFGDDRLAHRLGTDLCRAFIPTISNPTDDFAVAVLSEKVPTATHRLRNHFVAYLNRHLIANNATPALKIDFHMAGVNAKTRDDPQCNRKSAYHIDAERLGNRTLIVLTEIRTSQDREDQIRSSFGERGITTIFAYLASLDGSATTATISSFLSSVVSPSMRDIESIAQSTHFVMNECFVQFTLGREYEEFCKFIRRQDDHFVRELLDHAITGHYYNDDDHEHNVQFLIWELEARESV</sequence>
<accession>A0A177DL33</accession>
<dbReference type="KEGG" id="aalt:CC77DRAFT_1020925"/>
<evidence type="ECO:0000313" key="2">
    <source>
        <dbReference type="Proteomes" id="UP000077248"/>
    </source>
</evidence>
<reference evidence="1 2" key="1">
    <citation type="submission" date="2016-05" db="EMBL/GenBank/DDBJ databases">
        <title>Comparative analysis of secretome profiles of manganese(II)-oxidizing ascomycete fungi.</title>
        <authorList>
            <consortium name="DOE Joint Genome Institute"/>
            <person name="Zeiner C.A."/>
            <person name="Purvine S.O."/>
            <person name="Zink E.M."/>
            <person name="Wu S."/>
            <person name="Pasa-Tolic L."/>
            <person name="Chaput D.L."/>
            <person name="Haridas S."/>
            <person name="Grigoriev I.V."/>
            <person name="Santelli C.M."/>
            <person name="Hansel C.M."/>
        </authorList>
    </citation>
    <scope>NUCLEOTIDE SEQUENCE [LARGE SCALE GENOMIC DNA]</scope>
    <source>
        <strain evidence="1 2">SRC1lrK2f</strain>
    </source>
</reference>
<proteinExistence type="predicted"/>
<evidence type="ECO:0000313" key="1">
    <source>
        <dbReference type="EMBL" id="OAG20435.1"/>
    </source>
</evidence>
<name>A0A177DL33_ALTAL</name>
<dbReference type="GeneID" id="29110759"/>
<dbReference type="AlphaFoldDB" id="A0A177DL33"/>
<protein>
    <submittedName>
        <fullName evidence="1">Uncharacterized protein</fullName>
    </submittedName>
</protein>
<dbReference type="RefSeq" id="XP_018385856.1">
    <property type="nucleotide sequence ID" value="XM_018525165.1"/>
</dbReference>
<dbReference type="VEuPathDB" id="FungiDB:CC77DRAFT_1020925"/>
<organism evidence="1 2">
    <name type="scientific">Alternaria alternata</name>
    <name type="common">Alternaria rot fungus</name>
    <name type="synonym">Torula alternata</name>
    <dbReference type="NCBI Taxonomy" id="5599"/>
    <lineage>
        <taxon>Eukaryota</taxon>
        <taxon>Fungi</taxon>
        <taxon>Dikarya</taxon>
        <taxon>Ascomycota</taxon>
        <taxon>Pezizomycotina</taxon>
        <taxon>Dothideomycetes</taxon>
        <taxon>Pleosporomycetidae</taxon>
        <taxon>Pleosporales</taxon>
        <taxon>Pleosporineae</taxon>
        <taxon>Pleosporaceae</taxon>
        <taxon>Alternaria</taxon>
        <taxon>Alternaria sect. Alternaria</taxon>
        <taxon>Alternaria alternata complex</taxon>
    </lineage>
</organism>
<gene>
    <name evidence="1" type="ORF">CC77DRAFT_1020925</name>
</gene>
<dbReference type="EMBL" id="KV441479">
    <property type="protein sequence ID" value="OAG20435.1"/>
    <property type="molecule type" value="Genomic_DNA"/>
</dbReference>
<dbReference type="Pfam" id="PF15610">
    <property type="entry name" value="PRTase_3"/>
    <property type="match status" value="1"/>
</dbReference>
<keyword evidence="2" id="KW-1185">Reference proteome</keyword>
<dbReference type="OMA" id="FVMNECF"/>
<dbReference type="Proteomes" id="UP000077248">
    <property type="component" value="Unassembled WGS sequence"/>
</dbReference>
<dbReference type="InterPro" id="IPR028944">
    <property type="entry name" value="PRTase_ComF-like"/>
</dbReference>